<comment type="caution">
    <text evidence="1">The sequence shown here is derived from an EMBL/GenBank/DDBJ whole genome shotgun (WGS) entry which is preliminary data.</text>
</comment>
<feature type="non-terminal residue" evidence="1">
    <location>
        <position position="1"/>
    </location>
</feature>
<feature type="non-terminal residue" evidence="1">
    <location>
        <position position="82"/>
    </location>
</feature>
<name>A0A811U561_CERCA</name>
<sequence length="82" mass="9128">WVLLELLVLSDAFLSSWLYLAVTTPTLILVREGIGATPASAISLSSLRSRQKYLPQYCGRKAEMWLSSNQSVTIPVSEWRAS</sequence>
<protein>
    <submittedName>
        <fullName evidence="1">(Mediterranean fruit fly) hypothetical protein</fullName>
    </submittedName>
</protein>
<dbReference type="AlphaFoldDB" id="A0A811U561"/>
<proteinExistence type="predicted"/>
<dbReference type="Proteomes" id="UP000606786">
    <property type="component" value="Unassembled WGS sequence"/>
</dbReference>
<organism evidence="1 2">
    <name type="scientific">Ceratitis capitata</name>
    <name type="common">Mediterranean fruit fly</name>
    <name type="synonym">Tephritis capitata</name>
    <dbReference type="NCBI Taxonomy" id="7213"/>
    <lineage>
        <taxon>Eukaryota</taxon>
        <taxon>Metazoa</taxon>
        <taxon>Ecdysozoa</taxon>
        <taxon>Arthropoda</taxon>
        <taxon>Hexapoda</taxon>
        <taxon>Insecta</taxon>
        <taxon>Pterygota</taxon>
        <taxon>Neoptera</taxon>
        <taxon>Endopterygota</taxon>
        <taxon>Diptera</taxon>
        <taxon>Brachycera</taxon>
        <taxon>Muscomorpha</taxon>
        <taxon>Tephritoidea</taxon>
        <taxon>Tephritidae</taxon>
        <taxon>Ceratitis</taxon>
        <taxon>Ceratitis</taxon>
    </lineage>
</organism>
<keyword evidence="2" id="KW-1185">Reference proteome</keyword>
<evidence type="ECO:0000313" key="2">
    <source>
        <dbReference type="Proteomes" id="UP000606786"/>
    </source>
</evidence>
<dbReference type="EMBL" id="CAJHJT010000001">
    <property type="protein sequence ID" value="CAD6992553.1"/>
    <property type="molecule type" value="Genomic_DNA"/>
</dbReference>
<reference evidence="1" key="1">
    <citation type="submission" date="2020-11" db="EMBL/GenBank/DDBJ databases">
        <authorList>
            <person name="Whitehead M."/>
        </authorList>
    </citation>
    <scope>NUCLEOTIDE SEQUENCE</scope>
    <source>
        <strain evidence="1">EGII</strain>
    </source>
</reference>
<accession>A0A811U561</accession>
<gene>
    <name evidence="1" type="ORF">CCAP1982_LOCUS1399</name>
</gene>
<evidence type="ECO:0000313" key="1">
    <source>
        <dbReference type="EMBL" id="CAD6992553.1"/>
    </source>
</evidence>